<evidence type="ECO:0000256" key="3">
    <source>
        <dbReference type="ARBA" id="ARBA00008757"/>
    </source>
</evidence>
<name>A0AAE0KLH4_9PEZI</name>
<dbReference type="PROSITE" id="PS51480">
    <property type="entry name" value="DHAL"/>
    <property type="match status" value="1"/>
</dbReference>
<evidence type="ECO:0000259" key="13">
    <source>
        <dbReference type="PROSITE" id="PS51480"/>
    </source>
</evidence>
<dbReference type="NCBIfam" id="TIGR02361">
    <property type="entry name" value="dak_ATP"/>
    <property type="match status" value="1"/>
</dbReference>
<reference evidence="15" key="1">
    <citation type="journal article" date="2023" name="Mol. Phylogenet. Evol.">
        <title>Genome-scale phylogeny and comparative genomics of the fungal order Sordariales.</title>
        <authorList>
            <person name="Hensen N."/>
            <person name="Bonometti L."/>
            <person name="Westerberg I."/>
            <person name="Brannstrom I.O."/>
            <person name="Guillou S."/>
            <person name="Cros-Aarteil S."/>
            <person name="Calhoun S."/>
            <person name="Haridas S."/>
            <person name="Kuo A."/>
            <person name="Mondo S."/>
            <person name="Pangilinan J."/>
            <person name="Riley R."/>
            <person name="LaButti K."/>
            <person name="Andreopoulos B."/>
            <person name="Lipzen A."/>
            <person name="Chen C."/>
            <person name="Yan M."/>
            <person name="Daum C."/>
            <person name="Ng V."/>
            <person name="Clum A."/>
            <person name="Steindorff A."/>
            <person name="Ohm R.A."/>
            <person name="Martin F."/>
            <person name="Silar P."/>
            <person name="Natvig D.O."/>
            <person name="Lalanne C."/>
            <person name="Gautier V."/>
            <person name="Ament-Velasquez S.L."/>
            <person name="Kruys A."/>
            <person name="Hutchinson M.I."/>
            <person name="Powell A.J."/>
            <person name="Barry K."/>
            <person name="Miller A.N."/>
            <person name="Grigoriev I.V."/>
            <person name="Debuchy R."/>
            <person name="Gladieux P."/>
            <person name="Hiltunen Thoren M."/>
            <person name="Johannesson H."/>
        </authorList>
    </citation>
    <scope>NUCLEOTIDE SEQUENCE</scope>
    <source>
        <strain evidence="15">CBS 232.78</strain>
    </source>
</reference>
<organism evidence="15 16">
    <name type="scientific">Podospora didyma</name>
    <dbReference type="NCBI Taxonomy" id="330526"/>
    <lineage>
        <taxon>Eukaryota</taxon>
        <taxon>Fungi</taxon>
        <taxon>Dikarya</taxon>
        <taxon>Ascomycota</taxon>
        <taxon>Pezizomycotina</taxon>
        <taxon>Sordariomycetes</taxon>
        <taxon>Sordariomycetidae</taxon>
        <taxon>Sordariales</taxon>
        <taxon>Podosporaceae</taxon>
        <taxon>Podospora</taxon>
    </lineage>
</organism>
<dbReference type="PROSITE" id="PS51481">
    <property type="entry name" value="DHAK"/>
    <property type="match status" value="1"/>
</dbReference>
<dbReference type="GO" id="GO:0004371">
    <property type="term" value="F:glycerone kinase activity"/>
    <property type="evidence" value="ECO:0007669"/>
    <property type="project" value="UniProtKB-EC"/>
</dbReference>
<dbReference type="FunFam" id="3.30.1180.20:FF:000001">
    <property type="entry name" value="Dihydroxyacetone kinase 1"/>
    <property type="match status" value="1"/>
</dbReference>
<dbReference type="SMART" id="SM01120">
    <property type="entry name" value="Dak2"/>
    <property type="match status" value="1"/>
</dbReference>
<keyword evidence="5" id="KW-0547">Nucleotide-binding</keyword>
<dbReference type="InterPro" id="IPR004006">
    <property type="entry name" value="DhaK_dom"/>
</dbReference>
<evidence type="ECO:0000256" key="10">
    <source>
        <dbReference type="ARBA" id="ARBA00048898"/>
    </source>
</evidence>
<dbReference type="FunFam" id="3.40.50.10440:FF:000002">
    <property type="entry name" value="Dihydroxyacetone kinase"/>
    <property type="match status" value="1"/>
</dbReference>
<comment type="similarity">
    <text evidence="3">Belongs to the dihydroxyacetone kinase (DAK) family.</text>
</comment>
<accession>A0AAE0KLH4</accession>
<dbReference type="InterPro" id="IPR036117">
    <property type="entry name" value="DhaL_dom_sf"/>
</dbReference>
<dbReference type="EMBL" id="JAULSW010000006">
    <property type="protein sequence ID" value="KAK3378301.1"/>
    <property type="molecule type" value="Genomic_DNA"/>
</dbReference>
<dbReference type="Pfam" id="PF02734">
    <property type="entry name" value="Dak2"/>
    <property type="match status" value="1"/>
</dbReference>
<reference evidence="15" key="2">
    <citation type="submission" date="2023-06" db="EMBL/GenBank/DDBJ databases">
        <authorList>
            <consortium name="Lawrence Berkeley National Laboratory"/>
            <person name="Haridas S."/>
            <person name="Hensen N."/>
            <person name="Bonometti L."/>
            <person name="Westerberg I."/>
            <person name="Brannstrom I.O."/>
            <person name="Guillou S."/>
            <person name="Cros-Aarteil S."/>
            <person name="Calhoun S."/>
            <person name="Kuo A."/>
            <person name="Mondo S."/>
            <person name="Pangilinan J."/>
            <person name="Riley R."/>
            <person name="LaButti K."/>
            <person name="Andreopoulos B."/>
            <person name="Lipzen A."/>
            <person name="Chen C."/>
            <person name="Yanf M."/>
            <person name="Daum C."/>
            <person name="Ng V."/>
            <person name="Clum A."/>
            <person name="Steindorff A."/>
            <person name="Ohm R."/>
            <person name="Martin F."/>
            <person name="Silar P."/>
            <person name="Natvig D."/>
            <person name="Lalanne C."/>
            <person name="Gautier V."/>
            <person name="Ament-velasquez S.L."/>
            <person name="Kruys A."/>
            <person name="Hutchinson M.I."/>
            <person name="Powell A.J."/>
            <person name="Barry K."/>
            <person name="Miller A.N."/>
            <person name="Grigoriev I.V."/>
            <person name="Debuchy R."/>
            <person name="Gladieux P."/>
            <person name="Thoren M.H."/>
            <person name="Johannesson H."/>
        </authorList>
    </citation>
    <scope>NUCLEOTIDE SEQUENCE</scope>
    <source>
        <strain evidence="15">CBS 232.78</strain>
    </source>
</reference>
<evidence type="ECO:0000256" key="7">
    <source>
        <dbReference type="ARBA" id="ARBA00022798"/>
    </source>
</evidence>
<dbReference type="InterPro" id="IPR050861">
    <property type="entry name" value="Dihydroxyacetone_Kinase"/>
</dbReference>
<dbReference type="SUPFAM" id="SSF82549">
    <property type="entry name" value="DAK1/DegV-like"/>
    <property type="match status" value="1"/>
</dbReference>
<sequence length="616" mass="64045">MSAKHFINDPTHLVNAALQAATLTNPGVALDAANKIVYRRPRRGQQSRVSIISGGGSGHEPSFAAMVGPGLLDAAVAGTIFASPSAEQVRAAIMARVDHNEPTGNHDSSSGGVLVTVMNYTGDVLNFGVAVEKARAAGVNVEMVIVGDDVGVGRAKAGKVGRRGIAGTVLVHKISGALAAQGRSLQEVAKVAKLTAANLVSVGASLDHVHVPGRAPPDVNSAEILRAGEVEIGMGIHNEPGSSRETAVELPELVHKMLAQLLDKDDEDRAFVTVNSNEVVLLVNNLGSVSVLELGGVVTEVVTQLDKGYSIRPVRILSGTYMTSLNGLGFSISLLNVVNTDIGGPSMVDLLDYPCEATGWSSPISKLTWEEKNSATREQDATVEGDVGGSGLVMDMHSAQGAVTNALEAVIAVEPEVTRFDTVVGDGDCGIGLKRGAEAILKHLASKPLCGDVVVDVARVVPVVETEMDGTSGALYAIFLNSLVAALRSLQGTSFEATPKVWSAALKKSCDSLSKYTPARPGDRTLIDALYPFVDILETTGDVKKAAEAAQSAAEGTKGMKASLGRTVYIGGSGFEQVPDPGAWGLAAFFLGLAGISKKKSEDVEETKGEEGWETI</sequence>
<evidence type="ECO:0000256" key="11">
    <source>
        <dbReference type="PIRSR" id="PIRSR612734-1"/>
    </source>
</evidence>
<dbReference type="SUPFAM" id="SSF101473">
    <property type="entry name" value="DhaL-like"/>
    <property type="match status" value="1"/>
</dbReference>
<comment type="function">
    <text evidence="1">Catalyzes both the phosphorylation of dihydroxyacetone and of glyceraldehyde.</text>
</comment>
<evidence type="ECO:0000256" key="8">
    <source>
        <dbReference type="ARBA" id="ARBA00022840"/>
    </source>
</evidence>
<keyword evidence="4" id="KW-0808">Transferase</keyword>
<comment type="catalytic activity">
    <reaction evidence="9">
        <text>D-glyceraldehyde + ATP = D-glyceraldehyde 3-phosphate + ADP + H(+)</text>
        <dbReference type="Rhea" id="RHEA:13941"/>
        <dbReference type="ChEBI" id="CHEBI:15378"/>
        <dbReference type="ChEBI" id="CHEBI:17378"/>
        <dbReference type="ChEBI" id="CHEBI:30616"/>
        <dbReference type="ChEBI" id="CHEBI:59776"/>
        <dbReference type="ChEBI" id="CHEBI:456216"/>
        <dbReference type="EC" id="2.7.1.28"/>
    </reaction>
</comment>
<keyword evidence="6" id="KW-0418">Kinase</keyword>
<evidence type="ECO:0000256" key="9">
    <source>
        <dbReference type="ARBA" id="ARBA00047974"/>
    </source>
</evidence>
<dbReference type="AlphaFoldDB" id="A0AAE0KLH4"/>
<protein>
    <submittedName>
        <fullName evidence="15">Dak1 domain-containing protein</fullName>
    </submittedName>
</protein>
<evidence type="ECO:0000256" key="5">
    <source>
        <dbReference type="ARBA" id="ARBA00022741"/>
    </source>
</evidence>
<feature type="domain" description="DhaL" evidence="13">
    <location>
        <begin position="397"/>
        <end position="595"/>
    </location>
</feature>
<feature type="active site" description="Tele-hemiaminal-histidine intermediate" evidence="11">
    <location>
        <position position="237"/>
    </location>
</feature>
<comment type="pathway">
    <text evidence="2">Polyol metabolism; glycerol fermentation; glycerone phosphate from glycerol (oxidative route): step 2/2.</text>
</comment>
<dbReference type="GO" id="GO:0019563">
    <property type="term" value="P:glycerol catabolic process"/>
    <property type="evidence" value="ECO:0007669"/>
    <property type="project" value="TreeGrafter"/>
</dbReference>
<dbReference type="GO" id="GO:0050354">
    <property type="term" value="F:triokinase activity"/>
    <property type="evidence" value="ECO:0007669"/>
    <property type="project" value="UniProtKB-EC"/>
</dbReference>
<evidence type="ECO:0000313" key="16">
    <source>
        <dbReference type="Proteomes" id="UP001285441"/>
    </source>
</evidence>
<dbReference type="InterPro" id="IPR004007">
    <property type="entry name" value="DhaL_dom"/>
</dbReference>
<dbReference type="Gene3D" id="3.40.50.10440">
    <property type="entry name" value="Dihydroxyacetone kinase, domain 1"/>
    <property type="match status" value="1"/>
</dbReference>
<keyword evidence="8" id="KW-0067">ATP-binding</keyword>
<evidence type="ECO:0000256" key="6">
    <source>
        <dbReference type="ARBA" id="ARBA00022777"/>
    </source>
</evidence>
<dbReference type="FunFam" id="1.25.40.340:FF:000001">
    <property type="entry name" value="Dihydroxyacetone kinase 1"/>
    <property type="match status" value="1"/>
</dbReference>
<dbReference type="Gene3D" id="1.25.40.340">
    <property type="match status" value="1"/>
</dbReference>
<keyword evidence="16" id="KW-1185">Reference proteome</keyword>
<feature type="binding site" evidence="12">
    <location>
        <begin position="56"/>
        <end position="59"/>
    </location>
    <ligand>
        <name>substrate</name>
    </ligand>
</feature>
<evidence type="ECO:0000256" key="12">
    <source>
        <dbReference type="PIRSR" id="PIRSR612734-2"/>
    </source>
</evidence>
<dbReference type="Pfam" id="PF02733">
    <property type="entry name" value="Dak1"/>
    <property type="match status" value="1"/>
</dbReference>
<evidence type="ECO:0000256" key="2">
    <source>
        <dbReference type="ARBA" id="ARBA00004778"/>
    </source>
</evidence>
<gene>
    <name evidence="15" type="ORF">B0H63DRAFT_452101</name>
</gene>
<proteinExistence type="inferred from homology"/>
<dbReference type="Proteomes" id="UP001285441">
    <property type="component" value="Unassembled WGS sequence"/>
</dbReference>
<dbReference type="GO" id="GO:0005829">
    <property type="term" value="C:cytosol"/>
    <property type="evidence" value="ECO:0007669"/>
    <property type="project" value="TreeGrafter"/>
</dbReference>
<dbReference type="GO" id="GO:0005524">
    <property type="term" value="F:ATP binding"/>
    <property type="evidence" value="ECO:0007669"/>
    <property type="project" value="UniProtKB-KW"/>
</dbReference>
<dbReference type="PANTHER" id="PTHR28629">
    <property type="entry name" value="TRIOKINASE/FMN CYCLASE"/>
    <property type="match status" value="1"/>
</dbReference>
<evidence type="ECO:0000256" key="4">
    <source>
        <dbReference type="ARBA" id="ARBA00022679"/>
    </source>
</evidence>
<keyword evidence="7" id="KW-0319">Glycerol metabolism</keyword>
<feature type="domain" description="DhaK" evidence="14">
    <location>
        <begin position="9"/>
        <end position="360"/>
    </location>
</feature>
<dbReference type="InterPro" id="IPR012734">
    <property type="entry name" value="DhaK_ATP"/>
</dbReference>
<dbReference type="PANTHER" id="PTHR28629:SF14">
    <property type="entry name" value="DIHYDROXYACETONE KINASE 1"/>
    <property type="match status" value="1"/>
</dbReference>
<evidence type="ECO:0000256" key="1">
    <source>
        <dbReference type="ARBA" id="ARBA00003264"/>
    </source>
</evidence>
<feature type="binding site" evidence="12">
    <location>
        <position position="123"/>
    </location>
    <ligand>
        <name>substrate</name>
    </ligand>
</feature>
<evidence type="ECO:0000259" key="14">
    <source>
        <dbReference type="PROSITE" id="PS51481"/>
    </source>
</evidence>
<dbReference type="Gene3D" id="3.30.1180.20">
    <property type="entry name" value="Dihydroxyacetone kinase, domain 2"/>
    <property type="match status" value="1"/>
</dbReference>
<evidence type="ECO:0000313" key="15">
    <source>
        <dbReference type="EMBL" id="KAK3378301.1"/>
    </source>
</evidence>
<comment type="catalytic activity">
    <reaction evidence="10">
        <text>dihydroxyacetone + ATP = dihydroxyacetone phosphate + ADP + H(+)</text>
        <dbReference type="Rhea" id="RHEA:15773"/>
        <dbReference type="ChEBI" id="CHEBI:15378"/>
        <dbReference type="ChEBI" id="CHEBI:16016"/>
        <dbReference type="ChEBI" id="CHEBI:30616"/>
        <dbReference type="ChEBI" id="CHEBI:57642"/>
        <dbReference type="ChEBI" id="CHEBI:456216"/>
        <dbReference type="EC" id="2.7.1.29"/>
    </reaction>
</comment>
<comment type="caution">
    <text evidence="15">The sequence shown here is derived from an EMBL/GenBank/DDBJ whole genome shotgun (WGS) entry which is preliminary data.</text>
</comment>